<dbReference type="EMBL" id="VSSQ01004141">
    <property type="protein sequence ID" value="MPM23914.1"/>
    <property type="molecule type" value="Genomic_DNA"/>
</dbReference>
<proteinExistence type="predicted"/>
<comment type="caution">
    <text evidence="1">The sequence shown here is derived from an EMBL/GenBank/DDBJ whole genome shotgun (WGS) entry which is preliminary data.</text>
</comment>
<evidence type="ECO:0000313" key="1">
    <source>
        <dbReference type="EMBL" id="MPM23914.1"/>
    </source>
</evidence>
<accession>A0A644YCQ3</accession>
<sequence>MRWILQSRSLPVAEIPGIGQSIATAGKSEIRGTSGAAVVRVDAKLSHRQRINCHRNGYNIGAA</sequence>
<dbReference type="AlphaFoldDB" id="A0A644YCQ3"/>
<organism evidence="1">
    <name type="scientific">bioreactor metagenome</name>
    <dbReference type="NCBI Taxonomy" id="1076179"/>
    <lineage>
        <taxon>unclassified sequences</taxon>
        <taxon>metagenomes</taxon>
        <taxon>ecological metagenomes</taxon>
    </lineage>
</organism>
<gene>
    <name evidence="1" type="ORF">SDC9_70391</name>
</gene>
<protein>
    <submittedName>
        <fullName evidence="1">Uncharacterized protein</fullName>
    </submittedName>
</protein>
<name>A0A644YCQ3_9ZZZZ</name>
<reference evidence="1" key="1">
    <citation type="submission" date="2019-08" db="EMBL/GenBank/DDBJ databases">
        <authorList>
            <person name="Kucharzyk K."/>
            <person name="Murdoch R.W."/>
            <person name="Higgins S."/>
            <person name="Loffler F."/>
        </authorList>
    </citation>
    <scope>NUCLEOTIDE SEQUENCE</scope>
</reference>